<dbReference type="Pfam" id="PF20240">
    <property type="entry name" value="DUF6597"/>
    <property type="match status" value="1"/>
</dbReference>
<name>A0A6P0HDB2_9ACTN</name>
<proteinExistence type="predicted"/>
<sequence>MRRTLGRGRSRPLVIIGHVAGDGGAQPVVELVGPVDRAHLTGLSRPSPPLHRYAPSPDLVDLVERYWIPVWSLAAPSTQRTLQHPVCLLVVSNDYARFYGPTRGLSSVTLSGDGYAAGVMLTPAAGRLLLDRPVASVTDVHLDLDTLTTLDGAALSGEVRAAMDPTPSAPESHAAAIAAYERRLRAFLPVDEQGLLVNHLVAWLREHPEVTRVDEVAEAVGLGERALHRLTTDRLGLSPKWLVQRRRLHDAVLALKAGTRSLAGLAAELGYTDQAHFTRDFRTVTGTTPGAYLADQPRADA</sequence>
<dbReference type="GO" id="GO:0003700">
    <property type="term" value="F:DNA-binding transcription factor activity"/>
    <property type="evidence" value="ECO:0007669"/>
    <property type="project" value="InterPro"/>
</dbReference>
<gene>
    <name evidence="5" type="ORF">G3T38_00900</name>
</gene>
<dbReference type="InterPro" id="IPR046532">
    <property type="entry name" value="DUF6597"/>
</dbReference>
<reference evidence="5 6" key="1">
    <citation type="journal article" date="2014" name="Int. J. Syst. Evol. Microbiol.">
        <title>Nocardioides zeae sp. nov., isolated from the stem of Zea mays.</title>
        <authorList>
            <person name="Glaeser S.P."/>
            <person name="McInroy J.A."/>
            <person name="Busse H.J."/>
            <person name="Kampfer P."/>
        </authorList>
    </citation>
    <scope>NUCLEOTIDE SEQUENCE [LARGE SCALE GENOMIC DNA]</scope>
    <source>
        <strain evidence="5 6">JCM 30728</strain>
    </source>
</reference>
<evidence type="ECO:0000313" key="5">
    <source>
        <dbReference type="EMBL" id="NEN76829.1"/>
    </source>
</evidence>
<comment type="caution">
    <text evidence="5">The sequence shown here is derived from an EMBL/GenBank/DDBJ whole genome shotgun (WGS) entry which is preliminary data.</text>
</comment>
<evidence type="ECO:0000259" key="4">
    <source>
        <dbReference type="PROSITE" id="PS01124"/>
    </source>
</evidence>
<dbReference type="PANTHER" id="PTHR46796">
    <property type="entry name" value="HTH-TYPE TRANSCRIPTIONAL ACTIVATOR RHAS-RELATED"/>
    <property type="match status" value="1"/>
</dbReference>
<dbReference type="SUPFAM" id="SSF46689">
    <property type="entry name" value="Homeodomain-like"/>
    <property type="match status" value="1"/>
</dbReference>
<dbReference type="InterPro" id="IPR050204">
    <property type="entry name" value="AraC_XylS_family_regulators"/>
</dbReference>
<keyword evidence="3" id="KW-0804">Transcription</keyword>
<dbReference type="InterPro" id="IPR018060">
    <property type="entry name" value="HTH_AraC"/>
</dbReference>
<dbReference type="PROSITE" id="PS01124">
    <property type="entry name" value="HTH_ARAC_FAMILY_2"/>
    <property type="match status" value="1"/>
</dbReference>
<dbReference type="PANTHER" id="PTHR46796:SF15">
    <property type="entry name" value="BLL1074 PROTEIN"/>
    <property type="match status" value="1"/>
</dbReference>
<dbReference type="InterPro" id="IPR018062">
    <property type="entry name" value="HTH_AraC-typ_CS"/>
</dbReference>
<dbReference type="Gene3D" id="1.10.10.60">
    <property type="entry name" value="Homeodomain-like"/>
    <property type="match status" value="1"/>
</dbReference>
<dbReference type="EMBL" id="JAAGXA010000001">
    <property type="protein sequence ID" value="NEN76829.1"/>
    <property type="molecule type" value="Genomic_DNA"/>
</dbReference>
<keyword evidence="2" id="KW-0238">DNA-binding</keyword>
<evidence type="ECO:0000256" key="3">
    <source>
        <dbReference type="ARBA" id="ARBA00023163"/>
    </source>
</evidence>
<dbReference type="SMART" id="SM00342">
    <property type="entry name" value="HTH_ARAC"/>
    <property type="match status" value="1"/>
</dbReference>
<protein>
    <submittedName>
        <fullName evidence="5">Helix-turn-helix transcriptional regulator</fullName>
    </submittedName>
</protein>
<dbReference type="Pfam" id="PF12833">
    <property type="entry name" value="HTH_18"/>
    <property type="match status" value="1"/>
</dbReference>
<dbReference type="PROSITE" id="PS00041">
    <property type="entry name" value="HTH_ARAC_FAMILY_1"/>
    <property type="match status" value="1"/>
</dbReference>
<dbReference type="Proteomes" id="UP000468687">
    <property type="component" value="Unassembled WGS sequence"/>
</dbReference>
<accession>A0A6P0HDB2</accession>
<organism evidence="5 6">
    <name type="scientific">Nocardioides zeae</name>
    <dbReference type="NCBI Taxonomy" id="1457234"/>
    <lineage>
        <taxon>Bacteria</taxon>
        <taxon>Bacillati</taxon>
        <taxon>Actinomycetota</taxon>
        <taxon>Actinomycetes</taxon>
        <taxon>Propionibacteriales</taxon>
        <taxon>Nocardioidaceae</taxon>
        <taxon>Nocardioides</taxon>
    </lineage>
</organism>
<keyword evidence="1" id="KW-0805">Transcription regulation</keyword>
<dbReference type="GO" id="GO:0043565">
    <property type="term" value="F:sequence-specific DNA binding"/>
    <property type="evidence" value="ECO:0007669"/>
    <property type="project" value="InterPro"/>
</dbReference>
<dbReference type="InterPro" id="IPR009057">
    <property type="entry name" value="Homeodomain-like_sf"/>
</dbReference>
<dbReference type="AlphaFoldDB" id="A0A6P0HDB2"/>
<keyword evidence="6" id="KW-1185">Reference proteome</keyword>
<feature type="domain" description="HTH araC/xylS-type" evidence="4">
    <location>
        <begin position="198"/>
        <end position="295"/>
    </location>
</feature>
<evidence type="ECO:0000313" key="6">
    <source>
        <dbReference type="Proteomes" id="UP000468687"/>
    </source>
</evidence>
<evidence type="ECO:0000256" key="2">
    <source>
        <dbReference type="ARBA" id="ARBA00023125"/>
    </source>
</evidence>
<evidence type="ECO:0000256" key="1">
    <source>
        <dbReference type="ARBA" id="ARBA00023015"/>
    </source>
</evidence>